<organism evidence="6">
    <name type="scientific">Menopon gallinae</name>
    <name type="common">poultry shaft louse</name>
    <dbReference type="NCBI Taxonomy" id="328185"/>
    <lineage>
        <taxon>Eukaryota</taxon>
        <taxon>Metazoa</taxon>
        <taxon>Ecdysozoa</taxon>
        <taxon>Arthropoda</taxon>
        <taxon>Hexapoda</taxon>
        <taxon>Insecta</taxon>
        <taxon>Pterygota</taxon>
        <taxon>Neoptera</taxon>
        <taxon>Paraneoptera</taxon>
        <taxon>Psocodea</taxon>
        <taxon>Troctomorpha</taxon>
        <taxon>Phthiraptera</taxon>
        <taxon>Amblycera</taxon>
        <taxon>Menoponidae</taxon>
        <taxon>Menopon</taxon>
    </lineage>
</organism>
<evidence type="ECO:0000313" key="6">
    <source>
        <dbReference type="EMBL" id="KAL0267198.1"/>
    </source>
</evidence>
<accession>A0AAW2HCC5</accession>
<keyword evidence="2" id="KW-0963">Cytoplasm</keyword>
<dbReference type="PROSITE" id="PS50053">
    <property type="entry name" value="UBIQUITIN_2"/>
    <property type="match status" value="1"/>
</dbReference>
<sequence length="440" mass="50875">MIPPHPELLPLVRRLRANSFHRLTVTVLFRKIIPSLLVLNDCDIDTAGSENLTLKCCDVTELDLAQNKLREWTEILEILRHMPQLKFVNLSFNDLSKELDHFDFVTNNYPHLTFLVLNSTHISWSTIRKLIKTLPSLEELHLCFNEYHGVGLCENCEIEREAHEKKLVRHEGVKRVHFTVLVILFAGNPVQTWKEITKLGEAFPHLESLILAECPIKNLDPFWTDGAPHYFRHLKFLNLNYTLIGSWDEVDRLGRFPQLKNLRIQGCPLFETNQYTEHERRQLLIARLGNIETLNGGGVIGTEEREDAERAFIRYYMEKPESDRPERYADLVGIHGKLDPLVNIDLSPEKRVTVTISCKELSEKRSLDVYQTVSELKQKLDGFAGIPARKMKLFYLDQDMKGVTGPEEMRFPNKQLYSYNISNGDEILVDVKLGTFKSVP</sequence>
<dbReference type="InterPro" id="IPR029071">
    <property type="entry name" value="Ubiquitin-like_domsf"/>
</dbReference>
<evidence type="ECO:0000256" key="4">
    <source>
        <dbReference type="ARBA" id="ARBA00022737"/>
    </source>
</evidence>
<evidence type="ECO:0000256" key="1">
    <source>
        <dbReference type="ARBA" id="ARBA00004496"/>
    </source>
</evidence>
<dbReference type="PANTHER" id="PTHR46545">
    <property type="entry name" value="LEUCINE-RICH REPEAT-CONTAINING PROTEIN 51"/>
    <property type="match status" value="1"/>
</dbReference>
<dbReference type="FunFam" id="3.80.10.10:FF:000846">
    <property type="entry name" value="Predicted protein"/>
    <property type="match status" value="1"/>
</dbReference>
<gene>
    <name evidence="6" type="ORF">PYX00_009543</name>
</gene>
<dbReference type="InterPro" id="IPR000626">
    <property type="entry name" value="Ubiquitin-like_dom"/>
</dbReference>
<protein>
    <recommendedName>
        <fullName evidence="5">Ubiquitin-like domain-containing protein</fullName>
    </recommendedName>
</protein>
<dbReference type="SUPFAM" id="SSF52047">
    <property type="entry name" value="RNI-like"/>
    <property type="match status" value="1"/>
</dbReference>
<keyword evidence="3" id="KW-0433">Leucine-rich repeat</keyword>
<proteinExistence type="predicted"/>
<dbReference type="GO" id="GO:0005737">
    <property type="term" value="C:cytoplasm"/>
    <property type="evidence" value="ECO:0007669"/>
    <property type="project" value="UniProtKB-SubCell"/>
</dbReference>
<name>A0AAW2HCC5_9NEOP</name>
<dbReference type="CDD" id="cd17045">
    <property type="entry name" value="Ubl_TBCEL"/>
    <property type="match status" value="1"/>
</dbReference>
<dbReference type="InterPro" id="IPR047991">
    <property type="entry name" value="TBCEL_Ubl"/>
</dbReference>
<dbReference type="Pfam" id="PF14560">
    <property type="entry name" value="Ubiquitin_2"/>
    <property type="match status" value="1"/>
</dbReference>
<feature type="domain" description="Ubiquitin-like" evidence="5">
    <location>
        <begin position="354"/>
        <end position="432"/>
    </location>
</feature>
<keyword evidence="4" id="KW-0677">Repeat</keyword>
<dbReference type="Gene3D" id="3.80.10.10">
    <property type="entry name" value="Ribonuclease Inhibitor"/>
    <property type="match status" value="2"/>
</dbReference>
<evidence type="ECO:0000256" key="2">
    <source>
        <dbReference type="ARBA" id="ARBA00022490"/>
    </source>
</evidence>
<comment type="caution">
    <text evidence="6">The sequence shown here is derived from an EMBL/GenBank/DDBJ whole genome shotgun (WGS) entry which is preliminary data.</text>
</comment>
<reference evidence="6" key="1">
    <citation type="journal article" date="2024" name="Gigascience">
        <title>Chromosome-level genome of the poultry shaft louse Menopon gallinae provides insight into the host-switching and adaptive evolution of parasitic lice.</title>
        <authorList>
            <person name="Xu Y."/>
            <person name="Ma L."/>
            <person name="Liu S."/>
            <person name="Liang Y."/>
            <person name="Liu Q."/>
            <person name="He Z."/>
            <person name="Tian L."/>
            <person name="Duan Y."/>
            <person name="Cai W."/>
            <person name="Li H."/>
            <person name="Song F."/>
        </authorList>
    </citation>
    <scope>NUCLEOTIDE SEQUENCE</scope>
    <source>
        <strain evidence="6">Cailab_2023a</strain>
    </source>
</reference>
<dbReference type="Gene3D" id="3.10.20.90">
    <property type="entry name" value="Phosphatidylinositol 3-kinase Catalytic Subunit, Chain A, domain 1"/>
    <property type="match status" value="1"/>
</dbReference>
<evidence type="ECO:0000259" key="5">
    <source>
        <dbReference type="PROSITE" id="PS50053"/>
    </source>
</evidence>
<dbReference type="EMBL" id="JARGDH010000005">
    <property type="protein sequence ID" value="KAL0267198.1"/>
    <property type="molecule type" value="Genomic_DNA"/>
</dbReference>
<dbReference type="PANTHER" id="PTHR46545:SF1">
    <property type="entry name" value="LEUCINE-RICH REPEAT-CONTAINING PROTEIN 51"/>
    <property type="match status" value="1"/>
</dbReference>
<dbReference type="AlphaFoldDB" id="A0AAW2HCC5"/>
<dbReference type="InterPro" id="IPR032675">
    <property type="entry name" value="LRR_dom_sf"/>
</dbReference>
<evidence type="ECO:0000256" key="3">
    <source>
        <dbReference type="ARBA" id="ARBA00022614"/>
    </source>
</evidence>
<comment type="subcellular location">
    <subcellularLocation>
        <location evidence="1">Cytoplasm</location>
    </subcellularLocation>
</comment>
<dbReference type="SUPFAM" id="SSF54236">
    <property type="entry name" value="Ubiquitin-like"/>
    <property type="match status" value="1"/>
</dbReference>